<comment type="caution">
    <text evidence="4">The sequence shown here is derived from an EMBL/GenBank/DDBJ whole genome shotgun (WGS) entry which is preliminary data.</text>
</comment>
<dbReference type="GO" id="GO:0004806">
    <property type="term" value="F:triacylglycerol lipase activity"/>
    <property type="evidence" value="ECO:0007669"/>
    <property type="project" value="TreeGrafter"/>
</dbReference>
<sequence>MAEIDKVRGLLTGLPRPVGWAERRARIEQVAAVDAPPPEIAFTSTTIAGIPAEWSTAPMADARRVLLYLHGGGYCSGSIVSHRGLVSRAGQAAGMRALALQFRLAPEHPFPAALDDARAAYEALLAEGIAPVDIAVGGDSAGGGLTLALMVSLRDAGRPLPGCGWLVSPWIDLAMTGATMDSKDAVDPLIHRGYLEELAAAYRGAASADHPLVSPLRAELGGLPPILVQVGSAETLLDDAVRIAGRLGAAEVPVRLEVWPQMIHAWMLWAGRLAEGRQSLASAGAFLRARGLVAAG</sequence>
<protein>
    <submittedName>
        <fullName evidence="4">Alpha/beta hydrolase</fullName>
    </submittedName>
</protein>
<evidence type="ECO:0000256" key="2">
    <source>
        <dbReference type="ARBA" id="ARBA00022801"/>
    </source>
</evidence>
<keyword evidence="2 4" id="KW-0378">Hydrolase</keyword>
<dbReference type="Gene3D" id="3.40.50.1820">
    <property type="entry name" value="alpha/beta hydrolase"/>
    <property type="match status" value="1"/>
</dbReference>
<dbReference type="PANTHER" id="PTHR48081:SF30">
    <property type="entry name" value="ACETYL-HYDROLASE LIPR-RELATED"/>
    <property type="match status" value="1"/>
</dbReference>
<reference evidence="4" key="1">
    <citation type="journal article" date="2014" name="Int. J. Syst. Evol. Microbiol.">
        <title>Complete genome sequence of Corynebacterium casei LMG S-19264T (=DSM 44701T), isolated from a smear-ripened cheese.</title>
        <authorList>
            <consortium name="US DOE Joint Genome Institute (JGI-PGF)"/>
            <person name="Walter F."/>
            <person name="Albersmeier A."/>
            <person name="Kalinowski J."/>
            <person name="Ruckert C."/>
        </authorList>
    </citation>
    <scope>NUCLEOTIDE SEQUENCE</scope>
    <source>
        <strain evidence="4">CGMCC 1.3617</strain>
    </source>
</reference>
<dbReference type="InterPro" id="IPR002168">
    <property type="entry name" value="Lipase_GDXG_HIS_AS"/>
</dbReference>
<dbReference type="Proteomes" id="UP000661507">
    <property type="component" value="Unassembled WGS sequence"/>
</dbReference>
<dbReference type="InterPro" id="IPR029058">
    <property type="entry name" value="AB_hydrolase_fold"/>
</dbReference>
<evidence type="ECO:0000313" key="4">
    <source>
        <dbReference type="EMBL" id="GGJ26217.1"/>
    </source>
</evidence>
<dbReference type="Pfam" id="PF07859">
    <property type="entry name" value="Abhydrolase_3"/>
    <property type="match status" value="1"/>
</dbReference>
<dbReference type="InterPro" id="IPR013094">
    <property type="entry name" value="AB_hydrolase_3"/>
</dbReference>
<comment type="similarity">
    <text evidence="1">Belongs to the 'GDXG' lipolytic enzyme family.</text>
</comment>
<evidence type="ECO:0000256" key="1">
    <source>
        <dbReference type="ARBA" id="ARBA00010515"/>
    </source>
</evidence>
<dbReference type="AlphaFoldDB" id="A0A917KV31"/>
<dbReference type="PROSITE" id="PS01173">
    <property type="entry name" value="LIPASE_GDXG_HIS"/>
    <property type="match status" value="1"/>
</dbReference>
<keyword evidence="5" id="KW-1185">Reference proteome</keyword>
<evidence type="ECO:0000313" key="5">
    <source>
        <dbReference type="Proteomes" id="UP000661507"/>
    </source>
</evidence>
<dbReference type="PANTHER" id="PTHR48081">
    <property type="entry name" value="AB HYDROLASE SUPERFAMILY PROTEIN C4A8.06C"/>
    <property type="match status" value="1"/>
</dbReference>
<gene>
    <name evidence="4" type="ORF">GCM10011320_37080</name>
</gene>
<feature type="domain" description="Alpha/beta hydrolase fold-3" evidence="3">
    <location>
        <begin position="66"/>
        <end position="267"/>
    </location>
</feature>
<evidence type="ECO:0000259" key="3">
    <source>
        <dbReference type="Pfam" id="PF07859"/>
    </source>
</evidence>
<proteinExistence type="inferred from homology"/>
<dbReference type="EMBL" id="BMKW01000009">
    <property type="protein sequence ID" value="GGJ26217.1"/>
    <property type="molecule type" value="Genomic_DNA"/>
</dbReference>
<accession>A0A917KV31</accession>
<dbReference type="SUPFAM" id="SSF53474">
    <property type="entry name" value="alpha/beta-Hydrolases"/>
    <property type="match status" value="1"/>
</dbReference>
<dbReference type="InterPro" id="IPR050300">
    <property type="entry name" value="GDXG_lipolytic_enzyme"/>
</dbReference>
<reference evidence="4" key="2">
    <citation type="submission" date="2020-09" db="EMBL/GenBank/DDBJ databases">
        <authorList>
            <person name="Sun Q."/>
            <person name="Zhou Y."/>
        </authorList>
    </citation>
    <scope>NUCLEOTIDE SEQUENCE</scope>
    <source>
        <strain evidence="4">CGMCC 1.3617</strain>
    </source>
</reference>
<name>A0A917KV31_9PROT</name>
<organism evidence="4 5">
    <name type="scientific">Neoroseomonas lacus</name>
    <dbReference type="NCBI Taxonomy" id="287609"/>
    <lineage>
        <taxon>Bacteria</taxon>
        <taxon>Pseudomonadati</taxon>
        <taxon>Pseudomonadota</taxon>
        <taxon>Alphaproteobacteria</taxon>
        <taxon>Acetobacterales</taxon>
        <taxon>Acetobacteraceae</taxon>
        <taxon>Neoroseomonas</taxon>
    </lineage>
</organism>
<dbReference type="RefSeq" id="WP_188969384.1">
    <property type="nucleotide sequence ID" value="NZ_BMKW01000009.1"/>
</dbReference>